<dbReference type="GO" id="GO:0030267">
    <property type="term" value="F:glyoxylate reductase (NADPH) activity"/>
    <property type="evidence" value="ECO:0007669"/>
    <property type="project" value="TreeGrafter"/>
</dbReference>
<accession>A0A5B9W3S5</accession>
<dbReference type="InterPro" id="IPR006139">
    <property type="entry name" value="D-isomer_2_OHA_DH_cat_dom"/>
</dbReference>
<dbReference type="AlphaFoldDB" id="A0A5B9W3S5"/>
<evidence type="ECO:0000259" key="5">
    <source>
        <dbReference type="Pfam" id="PF02826"/>
    </source>
</evidence>
<dbReference type="InterPro" id="IPR006140">
    <property type="entry name" value="D-isomer_DH_NAD-bd"/>
</dbReference>
<dbReference type="Pfam" id="PF00389">
    <property type="entry name" value="2-Hacid_dh"/>
    <property type="match status" value="1"/>
</dbReference>
<dbReference type="InterPro" id="IPR036291">
    <property type="entry name" value="NAD(P)-bd_dom_sf"/>
</dbReference>
<comment type="similarity">
    <text evidence="1 3">Belongs to the D-isomer specific 2-hydroxyacid dehydrogenase family.</text>
</comment>
<gene>
    <name evidence="6" type="primary">ptxD</name>
    <name evidence="6" type="ORF">OJF2_37890</name>
</gene>
<dbReference type="KEGG" id="agv:OJF2_37890"/>
<dbReference type="GO" id="GO:0050609">
    <property type="term" value="F:phosphonate dehydrogenase activity"/>
    <property type="evidence" value="ECO:0007669"/>
    <property type="project" value="UniProtKB-EC"/>
</dbReference>
<dbReference type="GO" id="GO:0016618">
    <property type="term" value="F:hydroxypyruvate reductase [NAD(P)H] activity"/>
    <property type="evidence" value="ECO:0007669"/>
    <property type="project" value="TreeGrafter"/>
</dbReference>
<dbReference type="EC" id="1.20.1.1" evidence="6"/>
<reference evidence="6 7" key="1">
    <citation type="submission" date="2019-08" db="EMBL/GenBank/DDBJ databases">
        <title>Deep-cultivation of Planctomycetes and their phenomic and genomic characterization uncovers novel biology.</title>
        <authorList>
            <person name="Wiegand S."/>
            <person name="Jogler M."/>
            <person name="Boedeker C."/>
            <person name="Pinto D."/>
            <person name="Vollmers J."/>
            <person name="Rivas-Marin E."/>
            <person name="Kohn T."/>
            <person name="Peeters S.H."/>
            <person name="Heuer A."/>
            <person name="Rast P."/>
            <person name="Oberbeckmann S."/>
            <person name="Bunk B."/>
            <person name="Jeske O."/>
            <person name="Meyerdierks A."/>
            <person name="Storesund J.E."/>
            <person name="Kallscheuer N."/>
            <person name="Luecker S."/>
            <person name="Lage O.M."/>
            <person name="Pohl T."/>
            <person name="Merkel B.J."/>
            <person name="Hornburger P."/>
            <person name="Mueller R.-W."/>
            <person name="Bruemmer F."/>
            <person name="Labrenz M."/>
            <person name="Spormann A.M."/>
            <person name="Op den Camp H."/>
            <person name="Overmann J."/>
            <person name="Amann R."/>
            <person name="Jetten M.S.M."/>
            <person name="Mascher T."/>
            <person name="Medema M.H."/>
            <person name="Devos D.P."/>
            <person name="Kaster A.-K."/>
            <person name="Ovreas L."/>
            <person name="Rohde M."/>
            <person name="Galperin M.Y."/>
            <person name="Jogler C."/>
        </authorList>
    </citation>
    <scope>NUCLEOTIDE SEQUENCE [LARGE SCALE GENOMIC DNA]</scope>
    <source>
        <strain evidence="6 7">OJF2</strain>
    </source>
</reference>
<dbReference type="SUPFAM" id="SSF52283">
    <property type="entry name" value="Formate/glycerate dehydrogenase catalytic domain-like"/>
    <property type="match status" value="1"/>
</dbReference>
<dbReference type="RefSeq" id="WP_148595066.1">
    <property type="nucleotide sequence ID" value="NZ_CP042997.1"/>
</dbReference>
<name>A0A5B9W3S5_9BACT</name>
<proteinExistence type="inferred from homology"/>
<keyword evidence="2 3" id="KW-0560">Oxidoreductase</keyword>
<keyword evidence="7" id="KW-1185">Reference proteome</keyword>
<evidence type="ECO:0000259" key="4">
    <source>
        <dbReference type="Pfam" id="PF00389"/>
    </source>
</evidence>
<evidence type="ECO:0000313" key="6">
    <source>
        <dbReference type="EMBL" id="QEH35242.1"/>
    </source>
</evidence>
<dbReference type="PANTHER" id="PTHR10996">
    <property type="entry name" value="2-HYDROXYACID DEHYDROGENASE-RELATED"/>
    <property type="match status" value="1"/>
</dbReference>
<evidence type="ECO:0000256" key="3">
    <source>
        <dbReference type="RuleBase" id="RU003719"/>
    </source>
</evidence>
<dbReference type="EMBL" id="CP042997">
    <property type="protein sequence ID" value="QEH35242.1"/>
    <property type="molecule type" value="Genomic_DNA"/>
</dbReference>
<dbReference type="Proteomes" id="UP000324233">
    <property type="component" value="Chromosome"/>
</dbReference>
<evidence type="ECO:0000256" key="1">
    <source>
        <dbReference type="ARBA" id="ARBA00005854"/>
    </source>
</evidence>
<dbReference type="Pfam" id="PF02826">
    <property type="entry name" value="2-Hacid_dh_C"/>
    <property type="match status" value="1"/>
</dbReference>
<dbReference type="Gene3D" id="3.40.50.720">
    <property type="entry name" value="NAD(P)-binding Rossmann-like Domain"/>
    <property type="match status" value="2"/>
</dbReference>
<organism evidence="6 7">
    <name type="scientific">Aquisphaera giovannonii</name>
    <dbReference type="NCBI Taxonomy" id="406548"/>
    <lineage>
        <taxon>Bacteria</taxon>
        <taxon>Pseudomonadati</taxon>
        <taxon>Planctomycetota</taxon>
        <taxon>Planctomycetia</taxon>
        <taxon>Isosphaerales</taxon>
        <taxon>Isosphaeraceae</taxon>
        <taxon>Aquisphaera</taxon>
    </lineage>
</organism>
<evidence type="ECO:0000256" key="2">
    <source>
        <dbReference type="ARBA" id="ARBA00023002"/>
    </source>
</evidence>
<dbReference type="SUPFAM" id="SSF51735">
    <property type="entry name" value="NAD(P)-binding Rossmann-fold domains"/>
    <property type="match status" value="1"/>
</dbReference>
<dbReference type="GO" id="GO:0051287">
    <property type="term" value="F:NAD binding"/>
    <property type="evidence" value="ECO:0007669"/>
    <property type="project" value="InterPro"/>
</dbReference>
<evidence type="ECO:0000313" key="7">
    <source>
        <dbReference type="Proteomes" id="UP000324233"/>
    </source>
</evidence>
<dbReference type="InterPro" id="IPR029753">
    <property type="entry name" value="D-isomer_DH_CS"/>
</dbReference>
<dbReference type="InterPro" id="IPR029752">
    <property type="entry name" value="D-isomer_DH_CS1"/>
</dbReference>
<feature type="domain" description="D-isomer specific 2-hydroxyacid dehydrogenase catalytic" evidence="4">
    <location>
        <begin position="25"/>
        <end position="328"/>
    </location>
</feature>
<dbReference type="OrthoDB" id="277029at2"/>
<dbReference type="PANTHER" id="PTHR10996:SF283">
    <property type="entry name" value="GLYOXYLATE_HYDROXYPYRUVATE REDUCTASE B"/>
    <property type="match status" value="1"/>
</dbReference>
<sequence length="337" mass="35442">MSRPRVFVAQWMPAIGLDRLRGCCDVDATGSLGPLPRDELAARAARADALVAFVSDYVDAGLVDASPSLRVVASFGKGSDNIDVAACTRRGILVTINPEALTESTADLALGLILAARRNVAAGDRHVRAGRFRGWHPRDLLGREFHGTDLGVVGFGAIGRAIARRALAFGVRVSYCDPVRRPEAEAEMGVVRLELDELLAASDTVVVAADLRPGNRHLIGREAIRRMRPGAVLVNVGRGSLVDEAAAAEALASGALGGFAADVFEFEDESIPGRPRAIHPDLLARADATVLTPHIGTGTVEARDRLAISTVDQLLAALRGEVPTGAVNPEAARRPGA</sequence>
<dbReference type="InterPro" id="IPR050223">
    <property type="entry name" value="D-isomer_2-hydroxyacid_DH"/>
</dbReference>
<dbReference type="PROSITE" id="PS00671">
    <property type="entry name" value="D_2_HYDROXYACID_DH_3"/>
    <property type="match status" value="1"/>
</dbReference>
<protein>
    <submittedName>
        <fullName evidence="6">Phosphonate dehydrogenase</fullName>
        <ecNumber evidence="6">1.20.1.1</ecNumber>
    </submittedName>
</protein>
<dbReference type="PROSITE" id="PS00065">
    <property type="entry name" value="D_2_HYDROXYACID_DH_1"/>
    <property type="match status" value="1"/>
</dbReference>
<dbReference type="GO" id="GO:0005829">
    <property type="term" value="C:cytosol"/>
    <property type="evidence" value="ECO:0007669"/>
    <property type="project" value="TreeGrafter"/>
</dbReference>
<feature type="domain" description="D-isomer specific 2-hydroxyacid dehydrogenase NAD-binding" evidence="5">
    <location>
        <begin position="110"/>
        <end position="296"/>
    </location>
</feature>